<dbReference type="EMBL" id="JBHMQV010000009">
    <property type="protein sequence ID" value="MFC0847720.1"/>
    <property type="molecule type" value="Genomic_DNA"/>
</dbReference>
<accession>A0ABV6TPK8</accession>
<dbReference type="RefSeq" id="WP_394322488.1">
    <property type="nucleotide sequence ID" value="NZ_JBHMQV010000009.1"/>
</dbReference>
<comment type="caution">
    <text evidence="2">The sequence shown here is derived from an EMBL/GenBank/DDBJ whole genome shotgun (WGS) entry which is preliminary data.</text>
</comment>
<organism evidence="2 3">
    <name type="scientific">Streptomyces noboritoensis</name>
    <dbReference type="NCBI Taxonomy" id="67337"/>
    <lineage>
        <taxon>Bacteria</taxon>
        <taxon>Bacillati</taxon>
        <taxon>Actinomycetota</taxon>
        <taxon>Actinomycetes</taxon>
        <taxon>Kitasatosporales</taxon>
        <taxon>Streptomycetaceae</taxon>
        <taxon>Streptomyces</taxon>
    </lineage>
</organism>
<name>A0ABV6TPK8_9ACTN</name>
<evidence type="ECO:0008006" key="4">
    <source>
        <dbReference type="Google" id="ProtNLM"/>
    </source>
</evidence>
<reference evidence="2 3" key="1">
    <citation type="submission" date="2024-09" db="EMBL/GenBank/DDBJ databases">
        <authorList>
            <person name="Sun Q."/>
            <person name="Mori K."/>
        </authorList>
    </citation>
    <scope>NUCLEOTIDE SEQUENCE [LARGE SCALE GENOMIC DNA]</scope>
    <source>
        <strain evidence="2 3">JCM 4557</strain>
    </source>
</reference>
<evidence type="ECO:0000256" key="1">
    <source>
        <dbReference type="SAM" id="MobiDB-lite"/>
    </source>
</evidence>
<evidence type="ECO:0000313" key="2">
    <source>
        <dbReference type="EMBL" id="MFC0847720.1"/>
    </source>
</evidence>
<feature type="compositionally biased region" description="Low complexity" evidence="1">
    <location>
        <begin position="116"/>
        <end position="132"/>
    </location>
</feature>
<feature type="region of interest" description="Disordered" evidence="1">
    <location>
        <begin position="23"/>
        <end position="156"/>
    </location>
</feature>
<proteinExistence type="predicted"/>
<gene>
    <name evidence="2" type="ORF">ACFH04_29010</name>
</gene>
<keyword evidence="3" id="KW-1185">Reference proteome</keyword>
<sequence length="250" mass="25808">MTKSRIVALAGLLCAVLAGCGTEKAGSAAGEGRPSSSPSLAAEKQPCPPDETTQDGASGGGVDETSEEASAQASARATDETTDETSGPGIDETTDDGAGSSAPPTDEITDEGSGSAEPPTDETTGTPGPSTDDTTDDDAGDAGPPTEGTAPPCLPAGWFDMTQEFTDYYAKHLTKADDGMWPFLVAARLKQEGESVRALVTVNFIPSGGSDYEGRRIAEVFAAWRHEAYGDKGKLRIETRSGGEVVEQRW</sequence>
<dbReference type="PROSITE" id="PS51257">
    <property type="entry name" value="PROKAR_LIPOPROTEIN"/>
    <property type="match status" value="1"/>
</dbReference>
<protein>
    <recommendedName>
        <fullName evidence="4">Lipoprotein</fullName>
    </recommendedName>
</protein>
<dbReference type="Proteomes" id="UP001589887">
    <property type="component" value="Unassembled WGS sequence"/>
</dbReference>
<evidence type="ECO:0000313" key="3">
    <source>
        <dbReference type="Proteomes" id="UP001589887"/>
    </source>
</evidence>